<evidence type="ECO:0000256" key="1">
    <source>
        <dbReference type="ARBA" id="ARBA00022603"/>
    </source>
</evidence>
<evidence type="ECO:0000259" key="5">
    <source>
        <dbReference type="Pfam" id="PF13649"/>
    </source>
</evidence>
<dbReference type="Proteomes" id="UP000019251">
    <property type="component" value="Unassembled WGS sequence"/>
</dbReference>
<dbReference type="Gene3D" id="3.40.50.150">
    <property type="entry name" value="Vaccinia Virus protein VP39"/>
    <property type="match status" value="1"/>
</dbReference>
<dbReference type="SUPFAM" id="SSF53335">
    <property type="entry name" value="S-adenosyl-L-methionine-dependent methyltransferases"/>
    <property type="match status" value="1"/>
</dbReference>
<gene>
    <name evidence="6" type="ORF">LMUR_09724</name>
</gene>
<dbReference type="GO" id="GO:0008757">
    <property type="term" value="F:S-adenosylmethionine-dependent methyltransferase activity"/>
    <property type="evidence" value="ECO:0007669"/>
    <property type="project" value="UniProtKB-UniRule"/>
</dbReference>
<comment type="function">
    <text evidence="4">Could be a S-adenosyl-L-methionine-dependent methyltransferase.</text>
</comment>
<keyword evidence="2 4" id="KW-0808">Transferase</keyword>
<protein>
    <recommendedName>
        <fullName evidence="4">Uncharacterized methyltransferase LMUR_09724</fullName>
        <ecNumber evidence="4">2.1.1.-</ecNumber>
    </recommendedName>
</protein>
<keyword evidence="1 4" id="KW-0489">Methyltransferase</keyword>
<dbReference type="EC" id="2.1.1.-" evidence="4"/>
<evidence type="ECO:0000256" key="3">
    <source>
        <dbReference type="ARBA" id="ARBA00022691"/>
    </source>
</evidence>
<dbReference type="GO" id="GO:0032259">
    <property type="term" value="P:methylation"/>
    <property type="evidence" value="ECO:0007669"/>
    <property type="project" value="UniProtKB-KW"/>
</dbReference>
<feature type="binding site" evidence="4">
    <location>
        <position position="65"/>
    </location>
    <ligand>
        <name>S-adenosyl-L-methionine</name>
        <dbReference type="ChEBI" id="CHEBI:59789"/>
    </ligand>
</feature>
<dbReference type="PANTHER" id="PTHR43861:SF1">
    <property type="entry name" value="TRANS-ACONITATE 2-METHYLTRANSFERASE"/>
    <property type="match status" value="1"/>
</dbReference>
<dbReference type="EMBL" id="AODG01000011">
    <property type="protein sequence ID" value="EUJ27788.1"/>
    <property type="molecule type" value="Genomic_DNA"/>
</dbReference>
<comment type="similarity">
    <text evidence="4">Belongs to the methyltransferase superfamily. YrrT family.</text>
</comment>
<dbReference type="Pfam" id="PF13649">
    <property type="entry name" value="Methyltransf_25"/>
    <property type="match status" value="1"/>
</dbReference>
<proteinExistence type="inferred from homology"/>
<dbReference type="InterPro" id="IPR029063">
    <property type="entry name" value="SAM-dependent_MTases_sf"/>
</dbReference>
<evidence type="ECO:0000256" key="2">
    <source>
        <dbReference type="ARBA" id="ARBA00022679"/>
    </source>
</evidence>
<evidence type="ECO:0000256" key="4">
    <source>
        <dbReference type="HAMAP-Rule" id="MF_02100"/>
    </source>
</evidence>
<reference evidence="6 7" key="1">
    <citation type="submission" date="2012-12" db="EMBL/GenBank/DDBJ databases">
        <title>Novel taxa of Listeriaceae from agricultural environments in the United States.</title>
        <authorList>
            <person name="den Bakker H.C."/>
            <person name="Allred A."/>
            <person name="Warchocki S."/>
            <person name="Wright E.M."/>
            <person name="Burrell A."/>
            <person name="Nightingale K.K."/>
            <person name="Kephart D."/>
            <person name="Wiedmann M."/>
        </authorList>
    </citation>
    <scope>NUCLEOTIDE SEQUENCE [LARGE SCALE GENOMIC DNA]</scope>
    <source>
        <strain evidence="6 7">FSL F6-1183</strain>
    </source>
</reference>
<evidence type="ECO:0000313" key="7">
    <source>
        <dbReference type="Proteomes" id="UP000019251"/>
    </source>
</evidence>
<name>A0A829R5A3_LISGR</name>
<dbReference type="AlphaFoldDB" id="A0A829R5A3"/>
<feature type="domain" description="Methyltransferase" evidence="5">
    <location>
        <begin position="61"/>
        <end position="152"/>
    </location>
</feature>
<dbReference type="CDD" id="cd02440">
    <property type="entry name" value="AdoMet_MTases"/>
    <property type="match status" value="1"/>
</dbReference>
<accession>A0A829R5A3</accession>
<dbReference type="InterPro" id="IPR023553">
    <property type="entry name" value="Uncharacterised_MeTfrase_YrrT"/>
</dbReference>
<feature type="binding site" evidence="4">
    <location>
        <position position="109"/>
    </location>
    <ligand>
        <name>S-adenosyl-L-methionine</name>
        <dbReference type="ChEBI" id="CHEBI:59789"/>
    </ligand>
</feature>
<organism evidence="6 7">
    <name type="scientific">Listeria grayi FSL F6-1183</name>
    <dbReference type="NCBI Taxonomy" id="1265827"/>
    <lineage>
        <taxon>Bacteria</taxon>
        <taxon>Bacillati</taxon>
        <taxon>Bacillota</taxon>
        <taxon>Bacilli</taxon>
        <taxon>Bacillales</taxon>
        <taxon>Listeriaceae</taxon>
        <taxon>Listeria</taxon>
    </lineage>
</organism>
<dbReference type="InterPro" id="IPR041698">
    <property type="entry name" value="Methyltransf_25"/>
</dbReference>
<sequence length="224" mass="24964">MLLIKINGGGTQVGREFLPVFSNWAETYDAFVTGKDPAYAAVFENYSKMLGKIAVQSGEKIIEFGSGTGNLTLQLLHQKKRVMAIEPSAAMRKKASSKLPKGFTQYDGDLLEFPEPPFTPDTIVSSFVFHHLNAEEKRAAIEKYYALLPQGGKVIFADTMFLSLQAFQAILRDAKEQGYDALLEDLISEYYPLISELEALFKGAGFTVSFEQQNSYAWLVTAYK</sequence>
<keyword evidence="3 4" id="KW-0949">S-adenosyl-L-methionine</keyword>
<dbReference type="HAMAP" id="MF_02100">
    <property type="entry name" value="Methyltr_YrrT"/>
    <property type="match status" value="1"/>
</dbReference>
<evidence type="ECO:0000313" key="6">
    <source>
        <dbReference type="EMBL" id="EUJ27788.1"/>
    </source>
</evidence>
<comment type="caution">
    <text evidence="6">The sequence shown here is derived from an EMBL/GenBank/DDBJ whole genome shotgun (WGS) entry which is preliminary data.</text>
</comment>
<dbReference type="PANTHER" id="PTHR43861">
    <property type="entry name" value="TRANS-ACONITATE 2-METHYLTRANSFERASE-RELATED"/>
    <property type="match status" value="1"/>
</dbReference>
<feature type="binding site" evidence="4">
    <location>
        <position position="86"/>
    </location>
    <ligand>
        <name>S-adenosyl-L-methionine</name>
        <dbReference type="ChEBI" id="CHEBI:59789"/>
    </ligand>
</feature>